<dbReference type="EMBL" id="CAJPDS010000041">
    <property type="protein sequence ID" value="CAF9926329.1"/>
    <property type="molecule type" value="Genomic_DNA"/>
</dbReference>
<evidence type="ECO:0000313" key="2">
    <source>
        <dbReference type="EMBL" id="CAF9926329.1"/>
    </source>
</evidence>
<protein>
    <recommendedName>
        <fullName evidence="4">Sexual development protein</fullName>
    </recommendedName>
</protein>
<dbReference type="Proteomes" id="UP000664521">
    <property type="component" value="Unassembled WGS sequence"/>
</dbReference>
<reference evidence="2" key="1">
    <citation type="submission" date="2021-03" db="EMBL/GenBank/DDBJ databases">
        <authorList>
            <person name="Tagirdzhanova G."/>
        </authorList>
    </citation>
    <scope>NUCLEOTIDE SEQUENCE</scope>
</reference>
<evidence type="ECO:0000256" key="1">
    <source>
        <dbReference type="SAM" id="SignalP"/>
    </source>
</evidence>
<dbReference type="Pfam" id="PF13668">
    <property type="entry name" value="Ferritin_2"/>
    <property type="match status" value="1"/>
</dbReference>
<evidence type="ECO:0000313" key="3">
    <source>
        <dbReference type="Proteomes" id="UP000664521"/>
    </source>
</evidence>
<feature type="chain" id="PRO_5034425841" description="Sexual development protein" evidence="1">
    <location>
        <begin position="19"/>
        <end position="325"/>
    </location>
</feature>
<dbReference type="OrthoDB" id="1001765at2759"/>
<name>A0A8H3FKP9_9LECA</name>
<organism evidence="2 3">
    <name type="scientific">Heterodermia speciosa</name>
    <dbReference type="NCBI Taxonomy" id="116794"/>
    <lineage>
        <taxon>Eukaryota</taxon>
        <taxon>Fungi</taxon>
        <taxon>Dikarya</taxon>
        <taxon>Ascomycota</taxon>
        <taxon>Pezizomycotina</taxon>
        <taxon>Lecanoromycetes</taxon>
        <taxon>OSLEUM clade</taxon>
        <taxon>Lecanoromycetidae</taxon>
        <taxon>Caliciales</taxon>
        <taxon>Physciaceae</taxon>
        <taxon>Heterodermia</taxon>
    </lineage>
</organism>
<gene>
    <name evidence="2" type="ORF">HETSPECPRED_006306</name>
</gene>
<feature type="signal peptide" evidence="1">
    <location>
        <begin position="1"/>
        <end position="18"/>
    </location>
</feature>
<proteinExistence type="predicted"/>
<comment type="caution">
    <text evidence="2">The sequence shown here is derived from an EMBL/GenBank/DDBJ whole genome shotgun (WGS) entry which is preliminary data.</text>
</comment>
<keyword evidence="3" id="KW-1185">Reference proteome</keyword>
<dbReference type="AlphaFoldDB" id="A0A8H3FKP9"/>
<accession>A0A8H3FKP9</accession>
<evidence type="ECO:0008006" key="4">
    <source>
        <dbReference type="Google" id="ProtNLM"/>
    </source>
</evidence>
<keyword evidence="1" id="KW-0732">Signal</keyword>
<sequence>MHSSTIASVALFVASTLAYPTPTGSSVADIAGGSAPNGTPPKNISAAAIADFQGVNFLENMEAAFFEQGLENLTAWNHHGELDAAIEVVTRVHAQELIHVQTAKNILNHFQKPTFEPCQYQFPVTNAEEFLDLANIITSAGIGAVINVASSLALTDPSLVQGPASILSSEARHDAFFRIAALDIVPNPTPFDTRISAAYALNLASPFIVPGSCAAMPKFPTIPPLAQIKPRYHQHGTTGTDVPIQFAVDAQALHRAGALFIGWVNQANVVNYTPAKMVGTGVVETVIPEGLGGMAFAALTNTQTATDVNTLTGLTLAGPAPVQIS</sequence>